<dbReference type="AlphaFoldDB" id="A0A4Q2UTE0"/>
<reference evidence="2 3" key="1">
    <citation type="submission" date="2016-12" db="EMBL/GenBank/DDBJ databases">
        <title>Draft genome sequence of Fusarium oxysporum causing rot on Narcissus.</title>
        <authorList>
            <person name="Armitage A.D."/>
            <person name="Taylor A."/>
            <person name="Clarkson J.P."/>
            <person name="Harrison R.J."/>
            <person name="Jackson A.C."/>
        </authorList>
    </citation>
    <scope>NUCLEOTIDE SEQUENCE [LARGE SCALE GENOMIC DNA]</scope>
    <source>
        <strain evidence="2 3">N139</strain>
    </source>
</reference>
<accession>A0A4Q2UTE0</accession>
<feature type="chain" id="PRO_5020412408" evidence="1">
    <location>
        <begin position="20"/>
        <end position="103"/>
    </location>
</feature>
<dbReference type="Proteomes" id="UP000290540">
    <property type="component" value="Unassembled WGS sequence"/>
</dbReference>
<protein>
    <submittedName>
        <fullName evidence="2">Uncharacterized protein</fullName>
    </submittedName>
</protein>
<dbReference type="EMBL" id="MQTW01002189">
    <property type="protein sequence ID" value="RYC77495.1"/>
    <property type="molecule type" value="Genomic_DNA"/>
</dbReference>
<evidence type="ECO:0000256" key="1">
    <source>
        <dbReference type="SAM" id="SignalP"/>
    </source>
</evidence>
<comment type="caution">
    <text evidence="2">The sequence shown here is derived from an EMBL/GenBank/DDBJ whole genome shotgun (WGS) entry which is preliminary data.</text>
</comment>
<evidence type="ECO:0000313" key="3">
    <source>
        <dbReference type="Proteomes" id="UP000290540"/>
    </source>
</evidence>
<proteinExistence type="predicted"/>
<sequence>MSIASLLLLAAASSGAAQGSTSDRCYVVFSTCSIPIPDNLKAPMATAFGRSAGCSASEVIFYGVPNAAIGASGCPPLDVRAIGSRWGYTQGHVTSWCDVKCSP</sequence>
<organism evidence="2 3">
    <name type="scientific">Fusarium oxysporum f. sp. narcissi</name>
    <dbReference type="NCBI Taxonomy" id="451672"/>
    <lineage>
        <taxon>Eukaryota</taxon>
        <taxon>Fungi</taxon>
        <taxon>Dikarya</taxon>
        <taxon>Ascomycota</taxon>
        <taxon>Pezizomycotina</taxon>
        <taxon>Sordariomycetes</taxon>
        <taxon>Hypocreomycetidae</taxon>
        <taxon>Hypocreales</taxon>
        <taxon>Nectriaceae</taxon>
        <taxon>Fusarium</taxon>
        <taxon>Fusarium oxysporum species complex</taxon>
    </lineage>
</organism>
<feature type="signal peptide" evidence="1">
    <location>
        <begin position="1"/>
        <end position="19"/>
    </location>
</feature>
<gene>
    <name evidence="2" type="ORF">BFJ63_vAg19631</name>
</gene>
<keyword evidence="1" id="KW-0732">Signal</keyword>
<name>A0A4Q2UTE0_FUSOX</name>
<evidence type="ECO:0000313" key="2">
    <source>
        <dbReference type="EMBL" id="RYC77495.1"/>
    </source>
</evidence>